<feature type="compositionally biased region" description="Basic and acidic residues" evidence="1">
    <location>
        <begin position="35"/>
        <end position="54"/>
    </location>
</feature>
<proteinExistence type="predicted"/>
<sequence length="54" mass="5862">MVRLSVAALARPYEGILRGEVSGSDNVLVVGLGRGRHDGDDAGERSRCKTDHRR</sequence>
<feature type="region of interest" description="Disordered" evidence="1">
    <location>
        <begin position="32"/>
        <end position="54"/>
    </location>
</feature>
<organism evidence="2 3">
    <name type="scientific">Escherichia coli</name>
    <dbReference type="NCBI Taxonomy" id="562"/>
    <lineage>
        <taxon>Bacteria</taxon>
        <taxon>Pseudomonadati</taxon>
        <taxon>Pseudomonadota</taxon>
        <taxon>Gammaproteobacteria</taxon>
        <taxon>Enterobacterales</taxon>
        <taxon>Enterobacteriaceae</taxon>
        <taxon>Escherichia</taxon>
    </lineage>
</organism>
<evidence type="ECO:0000313" key="3">
    <source>
        <dbReference type="Proteomes" id="UP000255460"/>
    </source>
</evidence>
<evidence type="ECO:0000313" key="2">
    <source>
        <dbReference type="EMBL" id="STE84413.1"/>
    </source>
</evidence>
<dbReference type="EMBL" id="UFZQ01000001">
    <property type="protein sequence ID" value="STE84413.1"/>
    <property type="molecule type" value="Genomic_DNA"/>
</dbReference>
<name>A0A376KNT7_ECOLX</name>
<protein>
    <submittedName>
        <fullName evidence="2">Putative zinc-binding dehydrogenase</fullName>
    </submittedName>
</protein>
<gene>
    <name evidence="2" type="ORF">NCTC10418_02107</name>
</gene>
<dbReference type="Proteomes" id="UP000255460">
    <property type="component" value="Unassembled WGS sequence"/>
</dbReference>
<evidence type="ECO:0000256" key="1">
    <source>
        <dbReference type="SAM" id="MobiDB-lite"/>
    </source>
</evidence>
<reference evidence="2 3" key="1">
    <citation type="submission" date="2018-06" db="EMBL/GenBank/DDBJ databases">
        <authorList>
            <consortium name="Pathogen Informatics"/>
            <person name="Doyle S."/>
        </authorList>
    </citation>
    <scope>NUCLEOTIDE SEQUENCE [LARGE SCALE GENOMIC DNA]</scope>
    <source>
        <strain evidence="2 3">NCTC10418</strain>
    </source>
</reference>
<dbReference type="AlphaFoldDB" id="A0A376KNT7"/>
<accession>A0A376KNT7</accession>